<evidence type="ECO:0000256" key="6">
    <source>
        <dbReference type="ARBA" id="ARBA00022840"/>
    </source>
</evidence>
<dbReference type="PANTHER" id="PTHR33571">
    <property type="entry name" value="SSL8005 PROTEIN"/>
    <property type="match status" value="1"/>
</dbReference>
<dbReference type="EMBL" id="JADHEC010000002">
    <property type="protein sequence ID" value="MBF2707255.1"/>
    <property type="molecule type" value="Genomic_DNA"/>
</dbReference>
<reference evidence="9" key="1">
    <citation type="submission" date="2020-11" db="EMBL/GenBank/DDBJ databases">
        <title>Genome of Flavobacterium soyangense.</title>
        <authorList>
            <person name="Liu Q."/>
            <person name="Xin Y.-H."/>
        </authorList>
    </citation>
    <scope>NUCLEOTIDE SEQUENCE</scope>
    <source>
        <strain evidence="9">CGMCC 1.13493</strain>
    </source>
</reference>
<evidence type="ECO:0000313" key="9">
    <source>
        <dbReference type="EMBL" id="MBF2707255.1"/>
    </source>
</evidence>
<protein>
    <submittedName>
        <fullName evidence="9">Nucleotidyltransferase family protein</fullName>
    </submittedName>
</protein>
<feature type="domain" description="Polymerase beta nucleotidyltransferase" evidence="8">
    <location>
        <begin position="10"/>
        <end position="93"/>
    </location>
</feature>
<dbReference type="Gene3D" id="3.30.460.10">
    <property type="entry name" value="Beta Polymerase, domain 2"/>
    <property type="match status" value="1"/>
</dbReference>
<organism evidence="9 10">
    <name type="scientific">Flavobacterium soyangense</name>
    <dbReference type="NCBI Taxonomy" id="2023265"/>
    <lineage>
        <taxon>Bacteria</taxon>
        <taxon>Pseudomonadati</taxon>
        <taxon>Bacteroidota</taxon>
        <taxon>Flavobacteriia</taxon>
        <taxon>Flavobacteriales</taxon>
        <taxon>Flavobacteriaceae</taxon>
        <taxon>Flavobacterium</taxon>
    </lineage>
</organism>
<evidence type="ECO:0000313" key="10">
    <source>
        <dbReference type="Proteomes" id="UP000646211"/>
    </source>
</evidence>
<keyword evidence="2" id="KW-0808">Transferase</keyword>
<comment type="caution">
    <text evidence="9">The sequence shown here is derived from an EMBL/GenBank/DDBJ whole genome shotgun (WGS) entry which is preliminary data.</text>
</comment>
<evidence type="ECO:0000256" key="7">
    <source>
        <dbReference type="ARBA" id="ARBA00022842"/>
    </source>
</evidence>
<name>A0A930U861_9FLAO</name>
<dbReference type="AlphaFoldDB" id="A0A930U861"/>
<keyword evidence="3" id="KW-0548">Nucleotidyltransferase</keyword>
<dbReference type="InterPro" id="IPR052038">
    <property type="entry name" value="Type-VII_TA_antitoxin"/>
</dbReference>
<keyword evidence="4" id="KW-0479">Metal-binding</keyword>
<dbReference type="PANTHER" id="PTHR33571:SF14">
    <property type="entry name" value="PROTEIN ADENYLYLTRANSFERASE MJ0435-RELATED"/>
    <property type="match status" value="1"/>
</dbReference>
<dbReference type="GO" id="GO:0005524">
    <property type="term" value="F:ATP binding"/>
    <property type="evidence" value="ECO:0007669"/>
    <property type="project" value="UniProtKB-KW"/>
</dbReference>
<dbReference type="CDD" id="cd05403">
    <property type="entry name" value="NT_KNTase_like"/>
    <property type="match status" value="1"/>
</dbReference>
<evidence type="ECO:0000256" key="5">
    <source>
        <dbReference type="ARBA" id="ARBA00022741"/>
    </source>
</evidence>
<dbReference type="InterPro" id="IPR043519">
    <property type="entry name" value="NT_sf"/>
</dbReference>
<keyword evidence="10" id="KW-1185">Reference proteome</keyword>
<evidence type="ECO:0000256" key="1">
    <source>
        <dbReference type="ARBA" id="ARBA00001946"/>
    </source>
</evidence>
<evidence type="ECO:0000256" key="4">
    <source>
        <dbReference type="ARBA" id="ARBA00022723"/>
    </source>
</evidence>
<keyword evidence="7" id="KW-0460">Magnesium</keyword>
<comment type="cofactor">
    <cofactor evidence="1">
        <name>Mg(2+)</name>
        <dbReference type="ChEBI" id="CHEBI:18420"/>
    </cofactor>
</comment>
<dbReference type="InterPro" id="IPR041633">
    <property type="entry name" value="Polbeta"/>
</dbReference>
<proteinExistence type="predicted"/>
<sequence length="94" mass="10742">MLTQKEINIIIDTFKPYNPKRIGLFGSVARNEETATSDIDILYNFNSPISLFGLVDIQDELQKKLHKKIDLVSQNSIHPLLKESILNDLKIIYG</sequence>
<dbReference type="SUPFAM" id="SSF81301">
    <property type="entry name" value="Nucleotidyltransferase"/>
    <property type="match status" value="1"/>
</dbReference>
<dbReference type="Proteomes" id="UP000646211">
    <property type="component" value="Unassembled WGS sequence"/>
</dbReference>
<keyword evidence="6" id="KW-0067">ATP-binding</keyword>
<evidence type="ECO:0000259" key="8">
    <source>
        <dbReference type="Pfam" id="PF18765"/>
    </source>
</evidence>
<dbReference type="RefSeq" id="WP_194310521.1">
    <property type="nucleotide sequence ID" value="NZ_JADHEC010000002.1"/>
</dbReference>
<dbReference type="GO" id="GO:0016779">
    <property type="term" value="F:nucleotidyltransferase activity"/>
    <property type="evidence" value="ECO:0007669"/>
    <property type="project" value="UniProtKB-KW"/>
</dbReference>
<evidence type="ECO:0000256" key="3">
    <source>
        <dbReference type="ARBA" id="ARBA00022695"/>
    </source>
</evidence>
<evidence type="ECO:0000256" key="2">
    <source>
        <dbReference type="ARBA" id="ARBA00022679"/>
    </source>
</evidence>
<accession>A0A930U861</accession>
<dbReference type="GO" id="GO:0046872">
    <property type="term" value="F:metal ion binding"/>
    <property type="evidence" value="ECO:0007669"/>
    <property type="project" value="UniProtKB-KW"/>
</dbReference>
<dbReference type="Pfam" id="PF18765">
    <property type="entry name" value="Polbeta"/>
    <property type="match status" value="1"/>
</dbReference>
<gene>
    <name evidence="9" type="ORF">IR213_01410</name>
</gene>
<keyword evidence="5" id="KW-0547">Nucleotide-binding</keyword>